<protein>
    <recommendedName>
        <fullName evidence="9">Phosphoglucomutase</fullName>
    </recommendedName>
    <alternativeName>
        <fullName evidence="11">Alpha-phosphoglucomutase</fullName>
    </alternativeName>
    <alternativeName>
        <fullName evidence="10">Glucose phosphomutase</fullName>
    </alternativeName>
</protein>
<sequence>MDKNIIEKYEKWKNDPYFDKKTQEELIAIDGNEKEIEDRFFQDLAFGTGGLRGVIGAGTNRMNIYTIRKAAQGLADYIKSHGDTAAARGVVIAHDCRHFSREFTLEAASVLAGNHIKTYIFDDLRPTPELSFALRELEAIAGIVVTASHNPPEYNGFKVYWEDGAQVATETAEAIMESINQVEEMSQIKQMPQKEAIEKELQEILGKEMDKKYMDAVLGQSLRKDGIQRMADGFKVVYTPLHGTGTYLVPEVLRRAGFKQVITEPKQSVPDPDFSTVKSPNPEEKEAFTLAIQLAEKEKADLIIGTDPDGDRVGALVKDHEGNYQVLTGNQTGALLVEYILRSRQELESLPSNSLIVKTIVTSEMGTKIAENYGVDVENTLTGFKYIGDRIKYYEEKGSKTFLMGWEESYGYLVGTYARDKDAIVAALLIAEMAAVYALEGKTLYDALLQLYQEYGTYRETLKSITLKGKDGMERITTIMNHLRSEAPNHLGKDSIETIEDYKKMPGFPSSNVIKLMMNREEWVCLRPSGTEPKLKIYAAAKGVSIQKTDEKLQQWVEEIEKMIARI</sequence>
<feature type="domain" description="Alpha-D-phosphohexomutase alpha/beta/alpha" evidence="13">
    <location>
        <begin position="45"/>
        <end position="184"/>
    </location>
</feature>
<evidence type="ECO:0000256" key="9">
    <source>
        <dbReference type="ARBA" id="ARBA00039995"/>
    </source>
</evidence>
<evidence type="ECO:0000259" key="13">
    <source>
        <dbReference type="Pfam" id="PF02878"/>
    </source>
</evidence>
<dbReference type="GO" id="GO:0006166">
    <property type="term" value="P:purine ribonucleoside salvage"/>
    <property type="evidence" value="ECO:0007669"/>
    <property type="project" value="TreeGrafter"/>
</dbReference>
<accession>A0A1I3C533</accession>
<dbReference type="InterPro" id="IPR005844">
    <property type="entry name" value="A-D-PHexomutase_a/b/a-I"/>
</dbReference>
<feature type="domain" description="Alpha-D-phosphohexomutase alpha/beta/alpha" evidence="14">
    <location>
        <begin position="212"/>
        <end position="322"/>
    </location>
</feature>
<evidence type="ECO:0000259" key="14">
    <source>
        <dbReference type="Pfam" id="PF02879"/>
    </source>
</evidence>
<dbReference type="Proteomes" id="UP000199287">
    <property type="component" value="Unassembled WGS sequence"/>
</dbReference>
<comment type="cofactor">
    <cofactor evidence="1">
        <name>Mg(2+)</name>
        <dbReference type="ChEBI" id="CHEBI:18420"/>
    </cofactor>
</comment>
<dbReference type="InterPro" id="IPR005845">
    <property type="entry name" value="A-D-PHexomutase_a/b/a-II"/>
</dbReference>
<dbReference type="CDD" id="cd05799">
    <property type="entry name" value="PGM2"/>
    <property type="match status" value="1"/>
</dbReference>
<dbReference type="Pfam" id="PF02878">
    <property type="entry name" value="PGM_PMM_I"/>
    <property type="match status" value="1"/>
</dbReference>
<keyword evidence="6 12" id="KW-0479">Metal-binding</keyword>
<dbReference type="InterPro" id="IPR016066">
    <property type="entry name" value="A-D-PHexomutase_CS"/>
</dbReference>
<evidence type="ECO:0000256" key="4">
    <source>
        <dbReference type="ARBA" id="ARBA00010231"/>
    </source>
</evidence>
<reference evidence="17" key="1">
    <citation type="submission" date="2016-10" db="EMBL/GenBank/DDBJ databases">
        <authorList>
            <person name="Varghese N."/>
            <person name="Submissions S."/>
        </authorList>
    </citation>
    <scope>NUCLEOTIDE SEQUENCE [LARGE SCALE GENOMIC DNA]</scope>
    <source>
        <strain evidence="17">Z-7934</strain>
    </source>
</reference>
<dbReference type="InterPro" id="IPR005841">
    <property type="entry name" value="Alpha-D-phosphohexomutase_SF"/>
</dbReference>
<dbReference type="SUPFAM" id="SSF53738">
    <property type="entry name" value="Phosphoglucomutase, first 3 domains"/>
    <property type="match status" value="3"/>
</dbReference>
<dbReference type="GO" id="GO:0000287">
    <property type="term" value="F:magnesium ion binding"/>
    <property type="evidence" value="ECO:0007669"/>
    <property type="project" value="InterPro"/>
</dbReference>
<evidence type="ECO:0000313" key="17">
    <source>
        <dbReference type="Proteomes" id="UP000199287"/>
    </source>
</evidence>
<dbReference type="InterPro" id="IPR036900">
    <property type="entry name" value="A-D-PHexomutase_C_sf"/>
</dbReference>
<comment type="similarity">
    <text evidence="4 12">Belongs to the phosphohexose mutase family.</text>
</comment>
<gene>
    <name evidence="16" type="ORF">SAMN05192551_102207</name>
</gene>
<evidence type="ECO:0000259" key="15">
    <source>
        <dbReference type="Pfam" id="PF02880"/>
    </source>
</evidence>
<evidence type="ECO:0000256" key="10">
    <source>
        <dbReference type="ARBA" id="ARBA00041398"/>
    </source>
</evidence>
<keyword evidence="17" id="KW-1185">Reference proteome</keyword>
<dbReference type="AlphaFoldDB" id="A0A1I3C533"/>
<dbReference type="InterPro" id="IPR016055">
    <property type="entry name" value="A-D-PHexomutase_a/b/a-I/II/III"/>
</dbReference>
<evidence type="ECO:0000256" key="5">
    <source>
        <dbReference type="ARBA" id="ARBA00022553"/>
    </source>
</evidence>
<evidence type="ECO:0000256" key="8">
    <source>
        <dbReference type="ARBA" id="ARBA00023235"/>
    </source>
</evidence>
<evidence type="ECO:0000256" key="7">
    <source>
        <dbReference type="ARBA" id="ARBA00022842"/>
    </source>
</evidence>
<dbReference type="SUPFAM" id="SSF55957">
    <property type="entry name" value="Phosphoglucomutase, C-terminal domain"/>
    <property type="match status" value="1"/>
</dbReference>
<evidence type="ECO:0000256" key="11">
    <source>
        <dbReference type="ARBA" id="ARBA00041467"/>
    </source>
</evidence>
<evidence type="ECO:0000256" key="1">
    <source>
        <dbReference type="ARBA" id="ARBA00001946"/>
    </source>
</evidence>
<feature type="domain" description="Alpha-D-phosphohexomutase alpha/beta/alpha" evidence="15">
    <location>
        <begin position="329"/>
        <end position="455"/>
    </location>
</feature>
<dbReference type="InterPro" id="IPR005846">
    <property type="entry name" value="A-D-PHexomutase_a/b/a-III"/>
</dbReference>
<dbReference type="Pfam" id="PF02880">
    <property type="entry name" value="PGM_PMM_III"/>
    <property type="match status" value="1"/>
</dbReference>
<dbReference type="PRINTS" id="PR00509">
    <property type="entry name" value="PGMPMM"/>
</dbReference>
<dbReference type="Gene3D" id="3.30.310.50">
    <property type="entry name" value="Alpha-D-phosphohexomutase, C-terminal domain"/>
    <property type="match status" value="1"/>
</dbReference>
<dbReference type="EMBL" id="FOQA01000002">
    <property type="protein sequence ID" value="SFH69436.1"/>
    <property type="molecule type" value="Genomic_DNA"/>
</dbReference>
<dbReference type="GO" id="GO:0005975">
    <property type="term" value="P:carbohydrate metabolic process"/>
    <property type="evidence" value="ECO:0007669"/>
    <property type="project" value="InterPro"/>
</dbReference>
<keyword evidence="5" id="KW-0597">Phosphoprotein</keyword>
<dbReference type="Gene3D" id="3.40.120.10">
    <property type="entry name" value="Alpha-D-Glucose-1,6-Bisphosphate, subunit A, domain 3"/>
    <property type="match status" value="3"/>
</dbReference>
<comment type="pathway">
    <text evidence="3">Lipid metabolism.</text>
</comment>
<name>A0A1I3C533_9FIRM</name>
<organism evidence="16 17">
    <name type="scientific">Tindallia magadiensis</name>
    <dbReference type="NCBI Taxonomy" id="69895"/>
    <lineage>
        <taxon>Bacteria</taxon>
        <taxon>Bacillati</taxon>
        <taxon>Bacillota</taxon>
        <taxon>Clostridia</taxon>
        <taxon>Peptostreptococcales</taxon>
        <taxon>Tindalliaceae</taxon>
        <taxon>Tindallia</taxon>
    </lineage>
</organism>
<evidence type="ECO:0000256" key="2">
    <source>
        <dbReference type="ARBA" id="ARBA00005164"/>
    </source>
</evidence>
<dbReference type="STRING" id="69895.SAMN05192551_102207"/>
<evidence type="ECO:0000256" key="6">
    <source>
        <dbReference type="ARBA" id="ARBA00022723"/>
    </source>
</evidence>
<dbReference type="RefSeq" id="WP_093370454.1">
    <property type="nucleotide sequence ID" value="NZ_FOQA01000002.1"/>
</dbReference>
<dbReference type="PANTHER" id="PTHR45745">
    <property type="entry name" value="PHOSPHOMANNOMUTASE 45A"/>
    <property type="match status" value="1"/>
</dbReference>
<comment type="pathway">
    <text evidence="2">Glycolipid metabolism; diglucosyl-diacylglycerol biosynthesis.</text>
</comment>
<proteinExistence type="inferred from homology"/>
<dbReference type="Pfam" id="PF02879">
    <property type="entry name" value="PGM_PMM_II"/>
    <property type="match status" value="1"/>
</dbReference>
<dbReference type="OrthoDB" id="9806956at2"/>
<evidence type="ECO:0000256" key="3">
    <source>
        <dbReference type="ARBA" id="ARBA00005189"/>
    </source>
</evidence>
<dbReference type="GO" id="GO:0008973">
    <property type="term" value="F:phosphopentomutase activity"/>
    <property type="evidence" value="ECO:0007669"/>
    <property type="project" value="TreeGrafter"/>
</dbReference>
<evidence type="ECO:0000313" key="16">
    <source>
        <dbReference type="EMBL" id="SFH69436.1"/>
    </source>
</evidence>
<evidence type="ECO:0000256" key="12">
    <source>
        <dbReference type="RuleBase" id="RU004326"/>
    </source>
</evidence>
<dbReference type="PROSITE" id="PS00710">
    <property type="entry name" value="PGM_PMM"/>
    <property type="match status" value="1"/>
</dbReference>
<keyword evidence="7 12" id="KW-0460">Magnesium</keyword>
<keyword evidence="8" id="KW-0413">Isomerase</keyword>
<dbReference type="PANTHER" id="PTHR45745:SF1">
    <property type="entry name" value="PHOSPHOGLUCOMUTASE 2B-RELATED"/>
    <property type="match status" value="1"/>
</dbReference>